<dbReference type="Proteomes" id="UP001203423">
    <property type="component" value="Unassembled WGS sequence"/>
</dbReference>
<comment type="similarity">
    <text evidence="1">Belongs to the bacterial reverse transcriptase family.</text>
</comment>
<evidence type="ECO:0000259" key="2">
    <source>
        <dbReference type="PROSITE" id="PS50878"/>
    </source>
</evidence>
<keyword evidence="3" id="KW-0695">RNA-directed DNA polymerase</keyword>
<keyword evidence="3" id="KW-0548">Nucleotidyltransferase</keyword>
<feature type="non-terminal residue" evidence="3">
    <location>
        <position position="1"/>
    </location>
</feature>
<dbReference type="InterPro" id="IPR013597">
    <property type="entry name" value="Mat_intron_G2"/>
</dbReference>
<dbReference type="RefSeq" id="WP_248942828.1">
    <property type="nucleotide sequence ID" value="NZ_JAKIKS010000155.1"/>
</dbReference>
<dbReference type="InterPro" id="IPR051083">
    <property type="entry name" value="GrpII_Intron_Splice-Mob/Def"/>
</dbReference>
<feature type="domain" description="Reverse transcriptase" evidence="2">
    <location>
        <begin position="1"/>
        <end position="61"/>
    </location>
</feature>
<evidence type="ECO:0000313" key="4">
    <source>
        <dbReference type="Proteomes" id="UP001203423"/>
    </source>
</evidence>
<gene>
    <name evidence="3" type="ORF">L2764_23740</name>
</gene>
<dbReference type="EMBL" id="JAKIKS010000155">
    <property type="protein sequence ID" value="MCL1127403.1"/>
    <property type="molecule type" value="Genomic_DNA"/>
</dbReference>
<dbReference type="PANTHER" id="PTHR34047:SF10">
    <property type="entry name" value="GROUP II INTRON-ASSOCIATED OPEN READING FRAME"/>
    <property type="match status" value="1"/>
</dbReference>
<dbReference type="Pfam" id="PF08388">
    <property type="entry name" value="GIIM"/>
    <property type="match status" value="1"/>
</dbReference>
<comment type="caution">
    <text evidence="3">The sequence shown here is derived from an EMBL/GenBank/DDBJ whole genome shotgun (WGS) entry which is preliminary data.</text>
</comment>
<organism evidence="3 4">
    <name type="scientific">Shewanella surugensis</name>
    <dbReference type="NCBI Taxonomy" id="212020"/>
    <lineage>
        <taxon>Bacteria</taxon>
        <taxon>Pseudomonadati</taxon>
        <taxon>Pseudomonadota</taxon>
        <taxon>Gammaproteobacteria</taxon>
        <taxon>Alteromonadales</taxon>
        <taxon>Shewanellaceae</taxon>
        <taxon>Shewanella</taxon>
    </lineage>
</organism>
<accession>A0ABT0LI77</accession>
<dbReference type="PROSITE" id="PS50878">
    <property type="entry name" value="RT_POL"/>
    <property type="match status" value="1"/>
</dbReference>
<reference evidence="3 4" key="1">
    <citation type="submission" date="2022-01" db="EMBL/GenBank/DDBJ databases">
        <title>Whole genome-based taxonomy of the Shewanellaceae.</title>
        <authorList>
            <person name="Martin-Rodriguez A.J."/>
        </authorList>
    </citation>
    <scope>NUCLEOTIDE SEQUENCE [LARGE SCALE GENOMIC DNA]</scope>
    <source>
        <strain evidence="3 4">DSM 17177</strain>
    </source>
</reference>
<sequence>RVNFIGYADDFVVTGYSKEVLENEIKPLIANFLEERGLTLSEEKTQVIHINDGFDFLGFNLRKYKDKLLIKPSKTNVLLFLKNIRALIRKKASTAVNELIKMMNPKLRGWANYYSHCVAKRTFSYVSHQIFQTLWRWAVRRHPTKGKRWVAHKYFLNRKGQWQFHGWQKIANMDSQFNLVQIAGTPIKRHVKIRRSATPYNPEFADYFYKRKQNRKS</sequence>
<keyword evidence="3" id="KW-0808">Transferase</keyword>
<dbReference type="InterPro" id="IPR000477">
    <property type="entry name" value="RT_dom"/>
</dbReference>
<evidence type="ECO:0000313" key="3">
    <source>
        <dbReference type="EMBL" id="MCL1127403.1"/>
    </source>
</evidence>
<dbReference type="SUPFAM" id="SSF56672">
    <property type="entry name" value="DNA/RNA polymerases"/>
    <property type="match status" value="1"/>
</dbReference>
<proteinExistence type="inferred from homology"/>
<dbReference type="PANTHER" id="PTHR34047">
    <property type="entry name" value="NUCLEAR INTRON MATURASE 1, MITOCHONDRIAL-RELATED"/>
    <property type="match status" value="1"/>
</dbReference>
<protein>
    <submittedName>
        <fullName evidence="3">Group II intron reverse transcriptase/maturase</fullName>
    </submittedName>
</protein>
<keyword evidence="4" id="KW-1185">Reference proteome</keyword>
<evidence type="ECO:0000256" key="1">
    <source>
        <dbReference type="ARBA" id="ARBA00034120"/>
    </source>
</evidence>
<dbReference type="GO" id="GO:0003964">
    <property type="term" value="F:RNA-directed DNA polymerase activity"/>
    <property type="evidence" value="ECO:0007669"/>
    <property type="project" value="UniProtKB-KW"/>
</dbReference>
<dbReference type="Pfam" id="PF00078">
    <property type="entry name" value="RVT_1"/>
    <property type="match status" value="1"/>
</dbReference>
<dbReference type="InterPro" id="IPR043502">
    <property type="entry name" value="DNA/RNA_pol_sf"/>
</dbReference>
<name>A0ABT0LI77_9GAMM</name>